<name>A0ABP6TGF4_9ACTN</name>
<evidence type="ECO:0000313" key="4">
    <source>
        <dbReference type="Proteomes" id="UP001501455"/>
    </source>
</evidence>
<feature type="region of interest" description="Disordered" evidence="1">
    <location>
        <begin position="1"/>
        <end position="28"/>
    </location>
</feature>
<sequence length="131" mass="14021">MDAQQAYAPASGPYSELVRSRGTTKSGQWRIDAVPQGVVMGKSDFQRNYTSVNKYYFASNVERDDAGLAADGGRRSPCTCAATSTPRPRWCARCSPGRRAGSIPVVRSSFPAGTQLRKGAAAAHAGRPRAR</sequence>
<dbReference type="RefSeq" id="WP_345574049.1">
    <property type="nucleotide sequence ID" value="NZ_BAAAXF010000012.1"/>
</dbReference>
<comment type="caution">
    <text evidence="3">The sequence shown here is derived from an EMBL/GenBank/DDBJ whole genome shotgun (WGS) entry which is preliminary data.</text>
</comment>
<evidence type="ECO:0000256" key="1">
    <source>
        <dbReference type="SAM" id="MobiDB-lite"/>
    </source>
</evidence>
<evidence type="ECO:0000259" key="2">
    <source>
        <dbReference type="Pfam" id="PF25976"/>
    </source>
</evidence>
<gene>
    <name evidence="3" type="ORF">GCM10019016_007170</name>
</gene>
<keyword evidence="4" id="KW-1185">Reference proteome</keyword>
<reference evidence="4" key="1">
    <citation type="journal article" date="2019" name="Int. J. Syst. Evol. Microbiol.">
        <title>The Global Catalogue of Microorganisms (GCM) 10K type strain sequencing project: providing services to taxonomists for standard genome sequencing and annotation.</title>
        <authorList>
            <consortium name="The Broad Institute Genomics Platform"/>
            <consortium name="The Broad Institute Genome Sequencing Center for Infectious Disease"/>
            <person name="Wu L."/>
            <person name="Ma J."/>
        </authorList>
    </citation>
    <scope>NUCLEOTIDE SEQUENCE [LARGE SCALE GENOMIC DNA]</scope>
    <source>
        <strain evidence="4">JCM 4816</strain>
    </source>
</reference>
<protein>
    <recommendedName>
        <fullName evidence="2">Lipoprotein LpqB N-terminal domain-containing protein</fullName>
    </recommendedName>
</protein>
<feature type="domain" description="Lipoprotein LpqB N-terminal" evidence="2">
    <location>
        <begin position="2"/>
        <end position="46"/>
    </location>
</feature>
<dbReference type="InterPro" id="IPR059026">
    <property type="entry name" value="LpqB_N"/>
</dbReference>
<proteinExistence type="predicted"/>
<dbReference type="EMBL" id="BAAAXF010000012">
    <property type="protein sequence ID" value="GAA3493618.1"/>
    <property type="molecule type" value="Genomic_DNA"/>
</dbReference>
<organism evidence="3 4">
    <name type="scientific">Streptomyces prasinosporus</name>
    <dbReference type="NCBI Taxonomy" id="68256"/>
    <lineage>
        <taxon>Bacteria</taxon>
        <taxon>Bacillati</taxon>
        <taxon>Actinomycetota</taxon>
        <taxon>Actinomycetes</taxon>
        <taxon>Kitasatosporales</taxon>
        <taxon>Streptomycetaceae</taxon>
        <taxon>Streptomyces</taxon>
        <taxon>Streptomyces albogriseolus group</taxon>
    </lineage>
</organism>
<evidence type="ECO:0000313" key="3">
    <source>
        <dbReference type="EMBL" id="GAA3493618.1"/>
    </source>
</evidence>
<dbReference type="Pfam" id="PF25976">
    <property type="entry name" value="LpqB_N"/>
    <property type="match status" value="1"/>
</dbReference>
<accession>A0ABP6TGF4</accession>
<dbReference type="Proteomes" id="UP001501455">
    <property type="component" value="Unassembled WGS sequence"/>
</dbReference>